<dbReference type="GO" id="GO:0005524">
    <property type="term" value="F:ATP binding"/>
    <property type="evidence" value="ECO:0007669"/>
    <property type="project" value="UniProtKB-KW"/>
</dbReference>
<organism evidence="3">
    <name type="scientific">bioreactor metagenome</name>
    <dbReference type="NCBI Taxonomy" id="1076179"/>
    <lineage>
        <taxon>unclassified sequences</taxon>
        <taxon>metagenomes</taxon>
        <taxon>ecological metagenomes</taxon>
    </lineage>
</organism>
<proteinExistence type="predicted"/>
<reference evidence="3" key="1">
    <citation type="submission" date="2019-08" db="EMBL/GenBank/DDBJ databases">
        <authorList>
            <person name="Kucharzyk K."/>
            <person name="Murdoch R.W."/>
            <person name="Higgins S."/>
            <person name="Loffler F."/>
        </authorList>
    </citation>
    <scope>NUCLEOTIDE SEQUENCE</scope>
</reference>
<name>A0A645DBK5_9ZZZZ</name>
<dbReference type="EMBL" id="VSSQ01034796">
    <property type="protein sequence ID" value="MPM86850.1"/>
    <property type="molecule type" value="Genomic_DNA"/>
</dbReference>
<comment type="caution">
    <text evidence="3">The sequence shown here is derived from an EMBL/GenBank/DDBJ whole genome shotgun (WGS) entry which is preliminary data.</text>
</comment>
<keyword evidence="3" id="KW-0547">Nucleotide-binding</keyword>
<dbReference type="PANTHER" id="PTHR42794:SF1">
    <property type="entry name" value="HEMIN IMPORT ATP-BINDING PROTEIN HMUV"/>
    <property type="match status" value="1"/>
</dbReference>
<gene>
    <name evidence="3" type="primary">fepC_12</name>
    <name evidence="3" type="ORF">SDC9_133942</name>
</gene>
<dbReference type="Gene3D" id="3.40.50.300">
    <property type="entry name" value="P-loop containing nucleotide triphosphate hydrolases"/>
    <property type="match status" value="1"/>
</dbReference>
<evidence type="ECO:0000256" key="2">
    <source>
        <dbReference type="ARBA" id="ARBA00022967"/>
    </source>
</evidence>
<sequence length="113" mass="12536">MVLIARALAQGSRVLLMDEPSAHLDFGNNLRVLERLHRLAQEGYLIFFSTHDPQTALQHAQTVLALCDGTVAAYGPPKEVLDAGLLRRLYGVEVRLLDTDAGRFVIPGREERT</sequence>
<accession>A0A645DBK5</accession>
<dbReference type="SUPFAM" id="SSF52540">
    <property type="entry name" value="P-loop containing nucleoside triphosphate hydrolases"/>
    <property type="match status" value="1"/>
</dbReference>
<dbReference type="AlphaFoldDB" id="A0A645DBK5"/>
<keyword evidence="3" id="KW-0067">ATP-binding</keyword>
<dbReference type="PANTHER" id="PTHR42794">
    <property type="entry name" value="HEMIN IMPORT ATP-BINDING PROTEIN HMUV"/>
    <property type="match status" value="1"/>
</dbReference>
<keyword evidence="1" id="KW-0813">Transport</keyword>
<protein>
    <submittedName>
        <fullName evidence="3">Ferric enterobactin transport ATP-binding protein FepC</fullName>
    </submittedName>
</protein>
<dbReference type="InterPro" id="IPR027417">
    <property type="entry name" value="P-loop_NTPase"/>
</dbReference>
<evidence type="ECO:0000313" key="3">
    <source>
        <dbReference type="EMBL" id="MPM86850.1"/>
    </source>
</evidence>
<evidence type="ECO:0000256" key="1">
    <source>
        <dbReference type="ARBA" id="ARBA00022448"/>
    </source>
</evidence>
<keyword evidence="2" id="KW-1278">Translocase</keyword>